<evidence type="ECO:0000256" key="2">
    <source>
        <dbReference type="ARBA" id="ARBA00023002"/>
    </source>
</evidence>
<gene>
    <name evidence="5" type="ORF">CLV47_1229</name>
</gene>
<name>A0A2T0ZFP8_9ACTN</name>
<dbReference type="Proteomes" id="UP000237752">
    <property type="component" value="Unassembled WGS sequence"/>
</dbReference>
<comment type="caution">
    <text evidence="5">The sequence shown here is derived from an EMBL/GenBank/DDBJ whole genome shotgun (WGS) entry which is preliminary data.</text>
</comment>
<dbReference type="SMART" id="SM01240">
    <property type="entry name" value="IMPDH"/>
    <property type="match status" value="1"/>
</dbReference>
<evidence type="ECO:0000256" key="3">
    <source>
        <dbReference type="ARBA" id="ARBA00023027"/>
    </source>
</evidence>
<dbReference type="GO" id="GO:0003938">
    <property type="term" value="F:IMP dehydrogenase activity"/>
    <property type="evidence" value="ECO:0007669"/>
    <property type="project" value="InterPro"/>
</dbReference>
<evidence type="ECO:0000259" key="4">
    <source>
        <dbReference type="Pfam" id="PF00478"/>
    </source>
</evidence>
<dbReference type="NCBIfam" id="TIGR01304">
    <property type="entry name" value="IMP_DH_rel_2"/>
    <property type="match status" value="1"/>
</dbReference>
<keyword evidence="3" id="KW-0520">NAD</keyword>
<protein>
    <submittedName>
        <fullName evidence="5">IMP dehydrogenase</fullName>
    </submittedName>
</protein>
<dbReference type="InterPro" id="IPR013785">
    <property type="entry name" value="Aldolase_TIM"/>
</dbReference>
<dbReference type="InterPro" id="IPR005990">
    <property type="entry name" value="IMP_DH"/>
</dbReference>
<proteinExistence type="inferred from homology"/>
<evidence type="ECO:0000256" key="1">
    <source>
        <dbReference type="ARBA" id="ARBA00005502"/>
    </source>
</evidence>
<comment type="similarity">
    <text evidence="1">Belongs to the IMPDH/GMPR family.</text>
</comment>
<sequence length="378" mass="40042">MRDYVQIGIGREARRGYHLSDISVVPTRRTRDAEDVSTAWRLDAFKFDIPLVAHPSDATMSPASVAEVGAAGGLGTLNAEGLWTRYSDPAAAYDKLLASDPQRATTALQQLYAEPVREELITERIGQLRDAGGTVAVRVSPQHTELLAPVILKAGVDILIIQGTIVSAEHVSTGGGELNLKQFIADLDVPVVVGGCNNYQTALHLMRTGAAGIIVGFGIDRSATTDDVLGIRAPMATAIIDAAAARRDYLDETGGRYVHVIADGELHTSGDIVRALGCGADAVMLGRALATATEAPGKGAWWDFAASHPKLPRGVFDPDAAEAQLPMQQLLSGDALVANGRHSLFGGVRRGMAKCGYSDLKEFQRVELAMSEPVAHSS</sequence>
<evidence type="ECO:0000313" key="6">
    <source>
        <dbReference type="Proteomes" id="UP000237752"/>
    </source>
</evidence>
<accession>A0A2T0ZFP8</accession>
<keyword evidence="6" id="KW-1185">Reference proteome</keyword>
<dbReference type="InterPro" id="IPR001093">
    <property type="entry name" value="IMP_DH_GMPRt"/>
</dbReference>
<dbReference type="EMBL" id="PVUE01000022">
    <property type="protein sequence ID" value="PRZ35189.1"/>
    <property type="molecule type" value="Genomic_DNA"/>
</dbReference>
<organism evidence="5 6">
    <name type="scientific">Antricoccus suffuscus</name>
    <dbReference type="NCBI Taxonomy" id="1629062"/>
    <lineage>
        <taxon>Bacteria</taxon>
        <taxon>Bacillati</taxon>
        <taxon>Actinomycetota</taxon>
        <taxon>Actinomycetes</taxon>
        <taxon>Geodermatophilales</taxon>
        <taxon>Antricoccaceae</taxon>
        <taxon>Antricoccus</taxon>
    </lineage>
</organism>
<dbReference type="InterPro" id="IPR005992">
    <property type="entry name" value="IMP_DH-rel2"/>
</dbReference>
<reference evidence="5 6" key="1">
    <citation type="submission" date="2018-03" db="EMBL/GenBank/DDBJ databases">
        <title>Genomic Encyclopedia of Archaeal and Bacterial Type Strains, Phase II (KMG-II): from individual species to whole genera.</title>
        <authorList>
            <person name="Goeker M."/>
        </authorList>
    </citation>
    <scope>NUCLEOTIDE SEQUENCE [LARGE SCALE GENOMIC DNA]</scope>
    <source>
        <strain evidence="5 6">DSM 100065</strain>
    </source>
</reference>
<dbReference type="Gene3D" id="3.20.20.70">
    <property type="entry name" value="Aldolase class I"/>
    <property type="match status" value="1"/>
</dbReference>
<dbReference type="PANTHER" id="PTHR11911">
    <property type="entry name" value="INOSINE-5-MONOPHOSPHATE DEHYDROGENASE RELATED"/>
    <property type="match status" value="1"/>
</dbReference>
<dbReference type="PANTHER" id="PTHR11911:SF85">
    <property type="entry name" value="INOSINE-5'-MONOPHOSPHATE DEHYDROGENASE"/>
    <property type="match status" value="1"/>
</dbReference>
<dbReference type="RefSeq" id="WP_106350717.1">
    <property type="nucleotide sequence ID" value="NZ_PVUE01000022.1"/>
</dbReference>
<dbReference type="GO" id="GO:0006183">
    <property type="term" value="P:GTP biosynthetic process"/>
    <property type="evidence" value="ECO:0007669"/>
    <property type="project" value="TreeGrafter"/>
</dbReference>
<feature type="domain" description="IMP dehydrogenase/GMP reductase" evidence="4">
    <location>
        <begin position="19"/>
        <end position="365"/>
    </location>
</feature>
<dbReference type="SUPFAM" id="SSF51412">
    <property type="entry name" value="Inosine monophosphate dehydrogenase (IMPDH)"/>
    <property type="match status" value="1"/>
</dbReference>
<dbReference type="Pfam" id="PF00478">
    <property type="entry name" value="IMPDH"/>
    <property type="match status" value="1"/>
</dbReference>
<evidence type="ECO:0000313" key="5">
    <source>
        <dbReference type="EMBL" id="PRZ35189.1"/>
    </source>
</evidence>
<keyword evidence="2" id="KW-0560">Oxidoreductase</keyword>
<dbReference type="AlphaFoldDB" id="A0A2T0ZFP8"/>
<dbReference type="OrthoDB" id="9805398at2"/>